<dbReference type="RefSeq" id="WP_090071938.1">
    <property type="nucleotide sequence ID" value="NZ_FOFT01000018.1"/>
</dbReference>
<sequence>MGENFAQPHAVIRVHRPAAAWRDLVRKYWIEINGVRAGQIGNDQQLDFPVPPGVYDVRAAIDWSGSRVVRVELAPGQTADLTVEPAGSSFQFWQAFTRQGYLRLTRT</sequence>
<dbReference type="EMBL" id="FOFT01000018">
    <property type="protein sequence ID" value="SES49636.1"/>
    <property type="molecule type" value="Genomic_DNA"/>
</dbReference>
<dbReference type="OrthoDB" id="3325478at2"/>
<reference evidence="2" key="1">
    <citation type="submission" date="2016-10" db="EMBL/GenBank/DDBJ databases">
        <authorList>
            <person name="Varghese N."/>
            <person name="Submissions S."/>
        </authorList>
    </citation>
    <scope>NUCLEOTIDE SEQUENCE [LARGE SCALE GENOMIC DNA]</scope>
    <source>
        <strain evidence="2">CGMCC 4.578</strain>
    </source>
</reference>
<organism evidence="1 2">
    <name type="scientific">Lentzea flaviverrucosa</name>
    <dbReference type="NCBI Taxonomy" id="200379"/>
    <lineage>
        <taxon>Bacteria</taxon>
        <taxon>Bacillati</taxon>
        <taxon>Actinomycetota</taxon>
        <taxon>Actinomycetes</taxon>
        <taxon>Pseudonocardiales</taxon>
        <taxon>Pseudonocardiaceae</taxon>
        <taxon>Lentzea</taxon>
    </lineage>
</organism>
<dbReference type="Proteomes" id="UP000199028">
    <property type="component" value="Unassembled WGS sequence"/>
</dbReference>
<evidence type="ECO:0000313" key="2">
    <source>
        <dbReference type="Proteomes" id="UP000199028"/>
    </source>
</evidence>
<gene>
    <name evidence="1" type="ORF">SAMN05216195_11811</name>
</gene>
<dbReference type="AlphaFoldDB" id="A0A1H9XU40"/>
<protein>
    <submittedName>
        <fullName evidence="1">Uncharacterized protein</fullName>
    </submittedName>
</protein>
<evidence type="ECO:0000313" key="1">
    <source>
        <dbReference type="EMBL" id="SES49636.1"/>
    </source>
</evidence>
<keyword evidence="2" id="KW-1185">Reference proteome</keyword>
<name>A0A1H9XU40_9PSEU</name>
<accession>A0A1H9XU40</accession>
<proteinExistence type="predicted"/>